<dbReference type="AlphaFoldDB" id="A0A8D8MTY8"/>
<dbReference type="EMBL" id="HBUE01223600">
    <property type="protein sequence ID" value="CAG6540832.1"/>
    <property type="molecule type" value="Transcribed_RNA"/>
</dbReference>
<proteinExistence type="predicted"/>
<protein>
    <submittedName>
        <fullName evidence="1">(northern house mosquito) hypothetical protein</fullName>
    </submittedName>
</protein>
<organism evidence="1">
    <name type="scientific">Culex pipiens</name>
    <name type="common">House mosquito</name>
    <dbReference type="NCBI Taxonomy" id="7175"/>
    <lineage>
        <taxon>Eukaryota</taxon>
        <taxon>Metazoa</taxon>
        <taxon>Ecdysozoa</taxon>
        <taxon>Arthropoda</taxon>
        <taxon>Hexapoda</taxon>
        <taxon>Insecta</taxon>
        <taxon>Pterygota</taxon>
        <taxon>Neoptera</taxon>
        <taxon>Endopterygota</taxon>
        <taxon>Diptera</taxon>
        <taxon>Nematocera</taxon>
        <taxon>Culicoidea</taxon>
        <taxon>Culicidae</taxon>
        <taxon>Culicinae</taxon>
        <taxon>Culicini</taxon>
        <taxon>Culex</taxon>
        <taxon>Culex</taxon>
    </lineage>
</organism>
<name>A0A8D8MTY8_CULPI</name>
<accession>A0A8D8MTY8</accession>
<evidence type="ECO:0000313" key="1">
    <source>
        <dbReference type="EMBL" id="CAG6540832.1"/>
    </source>
</evidence>
<dbReference type="EMBL" id="HBUE01223605">
    <property type="protein sequence ID" value="CAG6540841.1"/>
    <property type="molecule type" value="Transcribed_RNA"/>
</dbReference>
<sequence length="122" mass="13305">MIATWRTNGTTIGTRSTRPRVDRVAPNAAAIRVVIGGPTRGTHGTIPAVVVAEGQDRHVTTAIVGIDPREDREAALGHLCPGGEGIREVACILPKNNKHMCINYSLLFEFTARKLHNQWTRT</sequence>
<reference evidence="1" key="1">
    <citation type="submission" date="2021-05" db="EMBL/GenBank/DDBJ databases">
        <authorList>
            <person name="Alioto T."/>
            <person name="Alioto T."/>
            <person name="Gomez Garrido J."/>
        </authorList>
    </citation>
    <scope>NUCLEOTIDE SEQUENCE</scope>
</reference>
<dbReference type="EMBL" id="HBUE01330271">
    <property type="protein sequence ID" value="CAG6592912.1"/>
    <property type="molecule type" value="Transcribed_RNA"/>
</dbReference>
<dbReference type="EMBL" id="HBUE01330266">
    <property type="protein sequence ID" value="CAG6592903.1"/>
    <property type="molecule type" value="Transcribed_RNA"/>
</dbReference>